<evidence type="ECO:0000256" key="4">
    <source>
        <dbReference type="SAM" id="MobiDB-lite"/>
    </source>
</evidence>
<dbReference type="InterPro" id="IPR036691">
    <property type="entry name" value="Endo/exonu/phosph_ase_sf"/>
</dbReference>
<comment type="similarity">
    <text evidence="1">Belongs to the neutral sphingomyelinase family.</text>
</comment>
<dbReference type="GO" id="GO:0005576">
    <property type="term" value="C:extracellular region"/>
    <property type="evidence" value="ECO:0007669"/>
    <property type="project" value="InterPro"/>
</dbReference>
<dbReference type="EC" id="3.1.4.12" evidence="2"/>
<evidence type="ECO:0000313" key="8">
    <source>
        <dbReference type="Proteomes" id="UP001234581"/>
    </source>
</evidence>
<dbReference type="SUPFAM" id="SSF56219">
    <property type="entry name" value="DNase I-like"/>
    <property type="match status" value="1"/>
</dbReference>
<feature type="transmembrane region" description="Helical" evidence="5">
    <location>
        <begin position="198"/>
        <end position="223"/>
    </location>
</feature>
<dbReference type="Proteomes" id="UP001234581">
    <property type="component" value="Unassembled WGS sequence"/>
</dbReference>
<feature type="domain" description="Endonuclease/exonuclease/phosphatase" evidence="6">
    <location>
        <begin position="246"/>
        <end position="533"/>
    </location>
</feature>
<dbReference type="PANTHER" id="PTHR16320:SF1">
    <property type="entry name" value="SPHINGOMYELINASE DDB_G0288017"/>
    <property type="match status" value="1"/>
</dbReference>
<dbReference type="CDD" id="cd09078">
    <property type="entry name" value="nSMase"/>
    <property type="match status" value="1"/>
</dbReference>
<evidence type="ECO:0000259" key="6">
    <source>
        <dbReference type="Pfam" id="PF03372"/>
    </source>
</evidence>
<dbReference type="RefSeq" id="XP_058348901.1">
    <property type="nucleotide sequence ID" value="XM_058480378.1"/>
</dbReference>
<feature type="region of interest" description="Disordered" evidence="4">
    <location>
        <begin position="1"/>
        <end position="80"/>
    </location>
</feature>
<gene>
    <name evidence="7" type="ORF">O0I10_000265</name>
</gene>
<dbReference type="Gene3D" id="3.60.10.10">
    <property type="entry name" value="Endonuclease/exonuclease/phosphatase"/>
    <property type="match status" value="1"/>
</dbReference>
<organism evidence="7 8">
    <name type="scientific">Lichtheimia ornata</name>
    <dbReference type="NCBI Taxonomy" id="688661"/>
    <lineage>
        <taxon>Eukaryota</taxon>
        <taxon>Fungi</taxon>
        <taxon>Fungi incertae sedis</taxon>
        <taxon>Mucoromycota</taxon>
        <taxon>Mucoromycotina</taxon>
        <taxon>Mucoromycetes</taxon>
        <taxon>Mucorales</taxon>
        <taxon>Lichtheimiaceae</taxon>
        <taxon>Lichtheimia</taxon>
    </lineage>
</organism>
<dbReference type="GeneID" id="83207687"/>
<dbReference type="GO" id="GO:0005737">
    <property type="term" value="C:cytoplasm"/>
    <property type="evidence" value="ECO:0007669"/>
    <property type="project" value="TreeGrafter"/>
</dbReference>
<evidence type="ECO:0000256" key="5">
    <source>
        <dbReference type="SAM" id="Phobius"/>
    </source>
</evidence>
<comment type="caution">
    <text evidence="7">The sequence shown here is derived from an EMBL/GenBank/DDBJ whole genome shotgun (WGS) entry which is preliminary data.</text>
</comment>
<dbReference type="InterPro" id="IPR038772">
    <property type="entry name" value="Sph/SMPD2-like"/>
</dbReference>
<sequence length="582" mass="65995">MSATANDDSQEERITLHESNQDSHVDNDTNETANQTLNEPFVENGSGNENSDASPPPPPQQPYTDNDNDDGEDTTPGAMYDRAPLLSRSYSQESTISTDSAPPPYELYPPAKTMFGRAYNWLRQLPRIRRRHGAIRLPTLPIHRSRHSQHADSLSSTSIDSIASSAYPATCCSYYYHVLVSYFPSMPRLVLPSALGRFRGFLICLSFFALMIFAFLLFCSVFFSPASLPPPSIPDKTTDSNARFLTLNIFMRPPGITNNLSDYKDERLSYIVDHILPQYDVVAFQEAFAFGSRRKDWLIQQARAMGYNHHIESPRHYPWEIAVDGGLLIMSRFPIRVSHDIEYPRGFHSDWLSRKGALHALIEFNATRFMHLYTTHAQASYTSQANPDIGDVQMRLSQFAQLHQLVRDTSEHDNIPIVLMGDFNVDAAVHMGLPLTEPSTMSSKEYGMMLDVLRGTGVDPKLVELKMRGRLYADNWRLDDLTDVVYDHYGYHPVTFGDVHVNMEGEIEPAETVLTDMSQAMTVQSIDRILWDKSRPSIVVKNPQTAKFLVQSNDRLSKEEKQQIPFTQISDHYGLECTIELI</sequence>
<proteinExistence type="inferred from homology"/>
<feature type="compositionally biased region" description="Basic and acidic residues" evidence="4">
    <location>
        <begin position="11"/>
        <end position="27"/>
    </location>
</feature>
<keyword evidence="3" id="KW-0378">Hydrolase</keyword>
<dbReference type="GO" id="GO:0004767">
    <property type="term" value="F:sphingomyelin phosphodiesterase activity"/>
    <property type="evidence" value="ECO:0007669"/>
    <property type="project" value="UniProtKB-EC"/>
</dbReference>
<dbReference type="InterPro" id="IPR017766">
    <property type="entry name" value="Sphingomyelinase/PLipase_C"/>
</dbReference>
<evidence type="ECO:0000256" key="2">
    <source>
        <dbReference type="ARBA" id="ARBA00012369"/>
    </source>
</evidence>
<evidence type="ECO:0000256" key="1">
    <source>
        <dbReference type="ARBA" id="ARBA00006335"/>
    </source>
</evidence>
<dbReference type="AlphaFoldDB" id="A0AAD8DIM0"/>
<keyword evidence="5" id="KW-0812">Transmembrane</keyword>
<accession>A0AAD8DIM0</accession>
<keyword evidence="5" id="KW-0472">Membrane</keyword>
<dbReference type="EMBL" id="JARTCD010000001">
    <property type="protein sequence ID" value="KAJ8663989.1"/>
    <property type="molecule type" value="Genomic_DNA"/>
</dbReference>
<reference evidence="7 8" key="1">
    <citation type="submission" date="2023-03" db="EMBL/GenBank/DDBJ databases">
        <title>Genome sequence of Lichtheimia ornata CBS 291.66.</title>
        <authorList>
            <person name="Mohabir J.T."/>
            <person name="Shea T.P."/>
            <person name="Kurbessoian T."/>
            <person name="Berby B."/>
            <person name="Fontaine J."/>
            <person name="Livny J."/>
            <person name="Gnirke A."/>
            <person name="Stajich J.E."/>
            <person name="Cuomo C.A."/>
        </authorList>
    </citation>
    <scope>NUCLEOTIDE SEQUENCE [LARGE SCALE GENOMIC DNA]</scope>
    <source>
        <strain evidence="7">CBS 291.66</strain>
    </source>
</reference>
<dbReference type="InterPro" id="IPR005135">
    <property type="entry name" value="Endo/exonuclease/phosphatase"/>
</dbReference>
<keyword evidence="8" id="KW-1185">Reference proteome</keyword>
<name>A0AAD8DIM0_9FUNG</name>
<dbReference type="PANTHER" id="PTHR16320">
    <property type="entry name" value="SPHINGOMYELINASE FAMILY MEMBER"/>
    <property type="match status" value="1"/>
</dbReference>
<evidence type="ECO:0000256" key="3">
    <source>
        <dbReference type="ARBA" id="ARBA00022801"/>
    </source>
</evidence>
<dbReference type="Pfam" id="PF03372">
    <property type="entry name" value="Exo_endo_phos"/>
    <property type="match status" value="1"/>
</dbReference>
<keyword evidence="5" id="KW-1133">Transmembrane helix</keyword>
<evidence type="ECO:0000313" key="7">
    <source>
        <dbReference type="EMBL" id="KAJ8663989.1"/>
    </source>
</evidence>
<protein>
    <recommendedName>
        <fullName evidence="2">sphingomyelin phosphodiesterase</fullName>
        <ecNumber evidence="2">3.1.4.12</ecNumber>
    </recommendedName>
</protein>